<reference evidence="2" key="1">
    <citation type="journal article" date="2019" name="Int. J. Syst. Evol. Microbiol.">
        <title>The Global Catalogue of Microorganisms (GCM) 10K type strain sequencing project: providing services to taxonomists for standard genome sequencing and annotation.</title>
        <authorList>
            <consortium name="The Broad Institute Genomics Platform"/>
            <consortium name="The Broad Institute Genome Sequencing Center for Infectious Disease"/>
            <person name="Wu L."/>
            <person name="Ma J."/>
        </authorList>
    </citation>
    <scope>NUCLEOTIDE SEQUENCE [LARGE SCALE GENOMIC DNA]</scope>
    <source>
        <strain evidence="2">CECT 8064</strain>
    </source>
</reference>
<sequence length="57" mass="6575">MPPHSDDHTGKNLQLARRVAPQQTRYHPIVRETFAGLESARRRMPDTFGNYAAWLGR</sequence>
<gene>
    <name evidence="1" type="ORF">ACFPEN_10870</name>
</gene>
<accession>A0ABV9BHB4</accession>
<proteinExistence type="predicted"/>
<dbReference type="RefSeq" id="WP_358217782.1">
    <property type="nucleotide sequence ID" value="NZ_JBHSFS010000004.1"/>
</dbReference>
<organism evidence="1 2">
    <name type="scientific">Streptomyces ehimensis</name>
    <dbReference type="NCBI Taxonomy" id="68195"/>
    <lineage>
        <taxon>Bacteria</taxon>
        <taxon>Bacillati</taxon>
        <taxon>Actinomycetota</taxon>
        <taxon>Actinomycetes</taxon>
        <taxon>Kitasatosporales</taxon>
        <taxon>Streptomycetaceae</taxon>
        <taxon>Streptomyces</taxon>
    </lineage>
</organism>
<protein>
    <submittedName>
        <fullName evidence="1">Uncharacterized protein</fullName>
    </submittedName>
</protein>
<evidence type="ECO:0000313" key="1">
    <source>
        <dbReference type="EMBL" id="MFC4513438.1"/>
    </source>
</evidence>
<keyword evidence="2" id="KW-1185">Reference proteome</keyword>
<comment type="caution">
    <text evidence="1">The sequence shown here is derived from an EMBL/GenBank/DDBJ whole genome shotgun (WGS) entry which is preliminary data.</text>
</comment>
<evidence type="ECO:0000313" key="2">
    <source>
        <dbReference type="Proteomes" id="UP001595990"/>
    </source>
</evidence>
<dbReference type="Proteomes" id="UP001595990">
    <property type="component" value="Unassembled WGS sequence"/>
</dbReference>
<dbReference type="EMBL" id="JBHSFS010000004">
    <property type="protein sequence ID" value="MFC4513438.1"/>
    <property type="molecule type" value="Genomic_DNA"/>
</dbReference>
<name>A0ABV9BHB4_9ACTN</name>